<evidence type="ECO:0000256" key="2">
    <source>
        <dbReference type="ARBA" id="ARBA00022967"/>
    </source>
</evidence>
<evidence type="ECO:0000313" key="5">
    <source>
        <dbReference type="Proteomes" id="UP001597024"/>
    </source>
</evidence>
<keyword evidence="1" id="KW-0813">Transport</keyword>
<dbReference type="InterPro" id="IPR027417">
    <property type="entry name" value="P-loop_NTPase"/>
</dbReference>
<accession>A0ABW3E5Y1</accession>
<dbReference type="PANTHER" id="PTHR42794:SF1">
    <property type="entry name" value="HEMIN IMPORT ATP-BINDING PROTEIN HMUV"/>
    <property type="match status" value="1"/>
</dbReference>
<keyword evidence="4" id="KW-0067">ATP-binding</keyword>
<dbReference type="SUPFAM" id="SSF52540">
    <property type="entry name" value="P-loop containing nucleoside triphosphate hydrolases"/>
    <property type="match status" value="1"/>
</dbReference>
<organism evidence="4 5">
    <name type="scientific">Streptosporangium algeriense</name>
    <dbReference type="NCBI Taxonomy" id="1682748"/>
    <lineage>
        <taxon>Bacteria</taxon>
        <taxon>Bacillati</taxon>
        <taxon>Actinomycetota</taxon>
        <taxon>Actinomycetes</taxon>
        <taxon>Streptosporangiales</taxon>
        <taxon>Streptosporangiaceae</taxon>
        <taxon>Streptosporangium</taxon>
    </lineage>
</organism>
<keyword evidence="4" id="KW-0547">Nucleotide-binding</keyword>
<keyword evidence="2" id="KW-1278">Translocase</keyword>
<name>A0ABW3E5Y1_9ACTN</name>
<dbReference type="Pfam" id="PF00005">
    <property type="entry name" value="ABC_tran"/>
    <property type="match status" value="1"/>
</dbReference>
<dbReference type="Gene3D" id="3.40.50.300">
    <property type="entry name" value="P-loop containing nucleotide triphosphate hydrolases"/>
    <property type="match status" value="1"/>
</dbReference>
<protein>
    <submittedName>
        <fullName evidence="4">ATP-binding cassette domain-containing protein</fullName>
    </submittedName>
</protein>
<dbReference type="EMBL" id="JBHTHX010002691">
    <property type="protein sequence ID" value="MFD0890802.1"/>
    <property type="molecule type" value="Genomic_DNA"/>
</dbReference>
<dbReference type="Proteomes" id="UP001597024">
    <property type="component" value="Unassembled WGS sequence"/>
</dbReference>
<proteinExistence type="predicted"/>
<reference evidence="5" key="1">
    <citation type="journal article" date="2019" name="Int. J. Syst. Evol. Microbiol.">
        <title>The Global Catalogue of Microorganisms (GCM) 10K type strain sequencing project: providing services to taxonomists for standard genome sequencing and annotation.</title>
        <authorList>
            <consortium name="The Broad Institute Genomics Platform"/>
            <consortium name="The Broad Institute Genome Sequencing Center for Infectious Disease"/>
            <person name="Wu L."/>
            <person name="Ma J."/>
        </authorList>
    </citation>
    <scope>NUCLEOTIDE SEQUENCE [LARGE SCALE GENOMIC DNA]</scope>
    <source>
        <strain evidence="5">CCUG 62974</strain>
    </source>
</reference>
<keyword evidence="5" id="KW-1185">Reference proteome</keyword>
<evidence type="ECO:0000313" key="4">
    <source>
        <dbReference type="EMBL" id="MFD0890802.1"/>
    </source>
</evidence>
<comment type="caution">
    <text evidence="4">The sequence shown here is derived from an EMBL/GenBank/DDBJ whole genome shotgun (WGS) entry which is preliminary data.</text>
</comment>
<dbReference type="InterPro" id="IPR003439">
    <property type="entry name" value="ABC_transporter-like_ATP-bd"/>
</dbReference>
<sequence length="66" mass="6493">MNRVEARGLGVVLGGRAVLSGVDLRAGEGEWLAVIGANGAGKSTLIKALAGLLPHSGEVFVGGAPV</sequence>
<dbReference type="PANTHER" id="PTHR42794">
    <property type="entry name" value="HEMIN IMPORT ATP-BINDING PROTEIN HMUV"/>
    <property type="match status" value="1"/>
</dbReference>
<dbReference type="GO" id="GO:0005524">
    <property type="term" value="F:ATP binding"/>
    <property type="evidence" value="ECO:0007669"/>
    <property type="project" value="UniProtKB-KW"/>
</dbReference>
<feature type="domain" description="ABC transporter" evidence="3">
    <location>
        <begin position="19"/>
        <end position="65"/>
    </location>
</feature>
<gene>
    <name evidence="4" type="ORF">ACFQ08_40170</name>
</gene>
<feature type="non-terminal residue" evidence="4">
    <location>
        <position position="66"/>
    </location>
</feature>
<evidence type="ECO:0000256" key="1">
    <source>
        <dbReference type="ARBA" id="ARBA00022448"/>
    </source>
</evidence>
<evidence type="ECO:0000259" key="3">
    <source>
        <dbReference type="Pfam" id="PF00005"/>
    </source>
</evidence>